<feature type="active site" evidence="13">
    <location>
        <position position="7"/>
    </location>
</feature>
<dbReference type="GO" id="GO:0006310">
    <property type="term" value="P:DNA recombination"/>
    <property type="evidence" value="ECO:0007669"/>
    <property type="project" value="UniProtKB-UniRule"/>
</dbReference>
<dbReference type="GO" id="GO:0005737">
    <property type="term" value="C:cytoplasm"/>
    <property type="evidence" value="ECO:0007669"/>
    <property type="project" value="UniProtKB-SubCell"/>
</dbReference>
<reference evidence="15 16" key="1">
    <citation type="submission" date="2017-07" db="EMBL/GenBank/DDBJ databases">
        <title>Mechanisms for carbon and nitrogen cycling indicate functional differentiation within the Candidate Phyla Radiation.</title>
        <authorList>
            <person name="Danczak R.E."/>
            <person name="Johnston M.D."/>
            <person name="Kenah C."/>
            <person name="Slattery M."/>
            <person name="Wrighton K.C."/>
            <person name="Wilkins M.J."/>
        </authorList>
    </citation>
    <scope>NUCLEOTIDE SEQUENCE [LARGE SCALE GENOMIC DNA]</scope>
    <source>
        <strain evidence="15">Licking1014_96</strain>
    </source>
</reference>
<dbReference type="InterPro" id="IPR012337">
    <property type="entry name" value="RNaseH-like_sf"/>
</dbReference>
<organism evidence="15 16">
    <name type="scientific">Candidatus Berkelbacteria bacterium Licking1014_96</name>
    <dbReference type="NCBI Taxonomy" id="2017149"/>
    <lineage>
        <taxon>Bacteria</taxon>
        <taxon>Candidatus Berkelbacteria</taxon>
    </lineage>
</organism>
<dbReference type="Pfam" id="PF02075">
    <property type="entry name" value="RuvC"/>
    <property type="match status" value="1"/>
</dbReference>
<dbReference type="Proteomes" id="UP000318296">
    <property type="component" value="Unassembled WGS sequence"/>
</dbReference>
<comment type="subunit">
    <text evidence="13">Homodimer which binds Holliday junction (HJ) DNA. The HJ becomes 2-fold symmetrical on binding to RuvC with unstacked arms; it has a different conformation from HJ DNA in complex with RuvA. In the full resolvosome a probable DNA-RuvA(4)-RuvB(12)-RuvC(2) complex forms which resolves the HJ.</text>
</comment>
<feature type="binding site" evidence="13">
    <location>
        <position position="7"/>
    </location>
    <ligand>
        <name>Mg(2+)</name>
        <dbReference type="ChEBI" id="CHEBI:18420"/>
        <label>1</label>
    </ligand>
</feature>
<keyword evidence="11 13" id="KW-0234">DNA repair</keyword>
<evidence type="ECO:0000313" key="15">
    <source>
        <dbReference type="EMBL" id="TSC92143.1"/>
    </source>
</evidence>
<comment type="similarity">
    <text evidence="1 13">Belongs to the RuvC family.</text>
</comment>
<dbReference type="PROSITE" id="PS01321">
    <property type="entry name" value="RUVC"/>
    <property type="match status" value="1"/>
</dbReference>
<dbReference type="NCBIfam" id="NF000711">
    <property type="entry name" value="PRK00039.2-1"/>
    <property type="match status" value="1"/>
</dbReference>
<comment type="catalytic activity">
    <reaction evidence="12 13">
        <text>Endonucleolytic cleavage at a junction such as a reciprocal single-stranded crossover between two homologous DNA duplexes (Holliday junction).</text>
        <dbReference type="EC" id="3.1.21.10"/>
    </reaction>
</comment>
<evidence type="ECO:0000256" key="5">
    <source>
        <dbReference type="ARBA" id="ARBA00022759"/>
    </source>
</evidence>
<feature type="binding site" evidence="13">
    <location>
        <position position="67"/>
    </location>
    <ligand>
        <name>Mg(2+)</name>
        <dbReference type="ChEBI" id="CHEBI:18420"/>
        <label>2</label>
    </ligand>
</feature>
<keyword evidence="7 13" id="KW-0378">Hydrolase</keyword>
<dbReference type="FunFam" id="3.30.420.10:FF:000002">
    <property type="entry name" value="Crossover junction endodeoxyribonuclease RuvC"/>
    <property type="match status" value="1"/>
</dbReference>
<dbReference type="PRINTS" id="PR00696">
    <property type="entry name" value="RSOLVASERUVC"/>
</dbReference>
<keyword evidence="4 13" id="KW-0479">Metal-binding</keyword>
<dbReference type="AlphaFoldDB" id="A0A554LGZ0"/>
<dbReference type="EMBL" id="VMGH01000013">
    <property type="protein sequence ID" value="TSC92143.1"/>
    <property type="molecule type" value="Genomic_DNA"/>
</dbReference>
<gene>
    <name evidence="13" type="primary">ruvC</name>
    <name evidence="15" type="ORF">CEN92_99</name>
</gene>
<comment type="function">
    <text evidence="13">The RuvA-RuvB-RuvC complex processes Holliday junction (HJ) DNA during genetic recombination and DNA repair. Endonuclease that resolves HJ intermediates. Cleaves cruciform DNA by making single-stranded nicks across the HJ at symmetrical positions within the homologous arms, yielding a 5'-phosphate and a 3'-hydroxyl group; requires a central core of homology in the junction. The consensus cleavage sequence is 5'-(A/T)TT(C/G)-3'. Cleavage occurs on the 3'-side of the TT dinucleotide at the point of strand exchange. HJ branch migration catalyzed by RuvA-RuvB allows RuvC to scan DNA until it finds its consensus sequence, where it cleaves and resolves the cruciform DNA.</text>
</comment>
<name>A0A554LGZ0_9BACT</name>
<keyword evidence="3 13" id="KW-0540">Nuclease</keyword>
<dbReference type="GO" id="GO:0003677">
    <property type="term" value="F:DNA binding"/>
    <property type="evidence" value="ECO:0007669"/>
    <property type="project" value="UniProtKB-KW"/>
</dbReference>
<dbReference type="HAMAP" id="MF_00034">
    <property type="entry name" value="RuvC"/>
    <property type="match status" value="1"/>
</dbReference>
<keyword evidence="5 13" id="KW-0255">Endonuclease</keyword>
<evidence type="ECO:0000256" key="9">
    <source>
        <dbReference type="ARBA" id="ARBA00023125"/>
    </source>
</evidence>
<dbReference type="PANTHER" id="PTHR30194:SF3">
    <property type="entry name" value="CROSSOVER JUNCTION ENDODEOXYRIBONUCLEASE RUVC"/>
    <property type="match status" value="1"/>
</dbReference>
<keyword evidence="10 13" id="KW-0233">DNA recombination</keyword>
<sequence>MKILGIDPGTARIGWGLVESSGDRVESLGYGLIKTHQATLPEKRLEQIFSKISAIIISEKPDLLAIERLFFCRNALTAMAVSEARGVILLAASQNKTEIAEYTPMQIKEAVTGFGRADKKQMTEMVKMILKLKEAPKIDDTADALGVAICASGCHKLKQRIEISHA</sequence>
<keyword evidence="2 13" id="KW-0963">Cytoplasm</keyword>
<dbReference type="InterPro" id="IPR002176">
    <property type="entry name" value="X-over_junc_endoDNase_RuvC"/>
</dbReference>
<evidence type="ECO:0000256" key="10">
    <source>
        <dbReference type="ARBA" id="ARBA00023172"/>
    </source>
</evidence>
<keyword evidence="8 13" id="KW-0460">Magnesium</keyword>
<dbReference type="InterPro" id="IPR020563">
    <property type="entry name" value="X-over_junc_endoDNase_Mg_BS"/>
</dbReference>
<feature type="active site" evidence="13">
    <location>
        <position position="67"/>
    </location>
</feature>
<dbReference type="SUPFAM" id="SSF53098">
    <property type="entry name" value="Ribonuclease H-like"/>
    <property type="match status" value="1"/>
</dbReference>
<comment type="caution">
    <text evidence="15">The sequence shown here is derived from an EMBL/GenBank/DDBJ whole genome shotgun (WGS) entry which is preliminary data.</text>
</comment>
<protein>
    <recommendedName>
        <fullName evidence="13 14">Crossover junction endodeoxyribonuclease RuvC</fullName>
        <ecNumber evidence="13 14">3.1.21.10</ecNumber>
    </recommendedName>
    <alternativeName>
        <fullName evidence="13">Holliday junction nuclease RuvC</fullName>
    </alternativeName>
    <alternativeName>
        <fullName evidence="13">Holliday junction resolvase RuvC</fullName>
    </alternativeName>
</protein>
<feature type="binding site" evidence="13">
    <location>
        <position position="140"/>
    </location>
    <ligand>
        <name>Mg(2+)</name>
        <dbReference type="ChEBI" id="CHEBI:18420"/>
        <label>1</label>
    </ligand>
</feature>
<dbReference type="GO" id="GO:0006281">
    <property type="term" value="P:DNA repair"/>
    <property type="evidence" value="ECO:0007669"/>
    <property type="project" value="UniProtKB-UniRule"/>
</dbReference>
<feature type="active site" evidence="13">
    <location>
        <position position="140"/>
    </location>
</feature>
<keyword evidence="9 13" id="KW-0238">DNA-binding</keyword>
<evidence type="ECO:0000256" key="4">
    <source>
        <dbReference type="ARBA" id="ARBA00022723"/>
    </source>
</evidence>
<evidence type="ECO:0000256" key="13">
    <source>
        <dbReference type="HAMAP-Rule" id="MF_00034"/>
    </source>
</evidence>
<evidence type="ECO:0000256" key="6">
    <source>
        <dbReference type="ARBA" id="ARBA00022763"/>
    </source>
</evidence>
<comment type="subcellular location">
    <subcellularLocation>
        <location evidence="13">Cytoplasm</location>
    </subcellularLocation>
</comment>
<evidence type="ECO:0000313" key="16">
    <source>
        <dbReference type="Proteomes" id="UP000318296"/>
    </source>
</evidence>
<dbReference type="GO" id="GO:0000287">
    <property type="term" value="F:magnesium ion binding"/>
    <property type="evidence" value="ECO:0007669"/>
    <property type="project" value="UniProtKB-UniRule"/>
</dbReference>
<dbReference type="NCBIfam" id="TIGR00228">
    <property type="entry name" value="ruvC"/>
    <property type="match status" value="1"/>
</dbReference>
<accession>A0A554LGZ0</accession>
<dbReference type="EC" id="3.1.21.10" evidence="13 14"/>
<dbReference type="InterPro" id="IPR036397">
    <property type="entry name" value="RNaseH_sf"/>
</dbReference>
<evidence type="ECO:0000256" key="11">
    <source>
        <dbReference type="ARBA" id="ARBA00023204"/>
    </source>
</evidence>
<dbReference type="Gene3D" id="3.30.420.10">
    <property type="entry name" value="Ribonuclease H-like superfamily/Ribonuclease H"/>
    <property type="match status" value="1"/>
</dbReference>
<keyword evidence="6 13" id="KW-0227">DNA damage</keyword>
<evidence type="ECO:0000256" key="2">
    <source>
        <dbReference type="ARBA" id="ARBA00022490"/>
    </source>
</evidence>
<evidence type="ECO:0000256" key="1">
    <source>
        <dbReference type="ARBA" id="ARBA00009518"/>
    </source>
</evidence>
<comment type="cofactor">
    <cofactor evidence="13">
        <name>Mg(2+)</name>
        <dbReference type="ChEBI" id="CHEBI:18420"/>
    </cofactor>
    <text evidence="13">Binds 2 Mg(2+) ion per subunit.</text>
</comment>
<proteinExistence type="inferred from homology"/>
<evidence type="ECO:0000256" key="12">
    <source>
        <dbReference type="ARBA" id="ARBA00029354"/>
    </source>
</evidence>
<dbReference type="GO" id="GO:0048476">
    <property type="term" value="C:Holliday junction resolvase complex"/>
    <property type="evidence" value="ECO:0007669"/>
    <property type="project" value="UniProtKB-UniRule"/>
</dbReference>
<evidence type="ECO:0000256" key="8">
    <source>
        <dbReference type="ARBA" id="ARBA00022842"/>
    </source>
</evidence>
<evidence type="ECO:0000256" key="7">
    <source>
        <dbReference type="ARBA" id="ARBA00022801"/>
    </source>
</evidence>
<dbReference type="CDD" id="cd16962">
    <property type="entry name" value="RuvC"/>
    <property type="match status" value="1"/>
</dbReference>
<dbReference type="GO" id="GO:0008821">
    <property type="term" value="F:crossover junction DNA endonuclease activity"/>
    <property type="evidence" value="ECO:0007669"/>
    <property type="project" value="UniProtKB-UniRule"/>
</dbReference>
<evidence type="ECO:0000256" key="3">
    <source>
        <dbReference type="ARBA" id="ARBA00022722"/>
    </source>
</evidence>
<dbReference type="PANTHER" id="PTHR30194">
    <property type="entry name" value="CROSSOVER JUNCTION ENDODEOXYRIBONUCLEASE RUVC"/>
    <property type="match status" value="1"/>
</dbReference>
<evidence type="ECO:0000256" key="14">
    <source>
        <dbReference type="NCBIfam" id="TIGR00228"/>
    </source>
</evidence>